<dbReference type="InterPro" id="IPR023205">
    <property type="entry name" value="DsbA/DsbL"/>
</dbReference>
<feature type="signal peptide" evidence="9">
    <location>
        <begin position="1"/>
        <end position="23"/>
    </location>
</feature>
<evidence type="ECO:0000256" key="5">
    <source>
        <dbReference type="ARBA" id="ARBA00023157"/>
    </source>
</evidence>
<dbReference type="Pfam" id="PF01323">
    <property type="entry name" value="DSBA"/>
    <property type="match status" value="1"/>
</dbReference>
<feature type="chain" id="PRO_5040326871" description="Thiol:disulfide interchange protein" evidence="9">
    <location>
        <begin position="24"/>
        <end position="215"/>
    </location>
</feature>
<keyword evidence="6" id="KW-0676">Redox-active center</keyword>
<keyword evidence="12" id="KW-1185">Reference proteome</keyword>
<dbReference type="GO" id="GO:0016491">
    <property type="term" value="F:oxidoreductase activity"/>
    <property type="evidence" value="ECO:0007669"/>
    <property type="project" value="InterPro"/>
</dbReference>
<proteinExistence type="inferred from homology"/>
<dbReference type="CDD" id="cd03019">
    <property type="entry name" value="DsbA_DsbA"/>
    <property type="match status" value="1"/>
</dbReference>
<evidence type="ECO:0000256" key="4">
    <source>
        <dbReference type="ARBA" id="ARBA00022764"/>
    </source>
</evidence>
<comment type="similarity">
    <text evidence="2">Belongs to the thioredoxin family. DsbA subfamily.</text>
</comment>
<comment type="caution">
    <text evidence="11">The sequence shown here is derived from an EMBL/GenBank/DDBJ whole genome shotgun (WGS) entry which is preliminary data.</text>
</comment>
<feature type="disulfide bond" description="Redox-active" evidence="8">
    <location>
        <begin position="64"/>
        <end position="67"/>
    </location>
</feature>
<keyword evidence="3 9" id="KW-0732">Signal</keyword>
<sequence length="215" mass="23955">MLRKLMTAMALLVGLGLAGTSVAAEAGGDHARYAEGTHYKVLDTQGNVAAPGKVEVREFFSYICPHCYALEPLVDDWLENKPDNVDYVRTPVTFLRNAEPLARAYYVAEVLDMVGEVHQPIFDAIHKHREPLFTPTALADFFAKFGVDKDEFNQLYGSFGVSTKLRQGDALARDYEIRGVPSFVVNGKYLVLREGLKSNAEMFDVIDYLVAKESK</sequence>
<dbReference type="InterPro" id="IPR036249">
    <property type="entry name" value="Thioredoxin-like_sf"/>
</dbReference>
<dbReference type="Gene3D" id="3.40.30.10">
    <property type="entry name" value="Glutaredoxin"/>
    <property type="match status" value="1"/>
</dbReference>
<evidence type="ECO:0000256" key="1">
    <source>
        <dbReference type="ARBA" id="ARBA00004418"/>
    </source>
</evidence>
<keyword evidence="5 7" id="KW-1015">Disulfide bond</keyword>
<evidence type="ECO:0000256" key="6">
    <source>
        <dbReference type="ARBA" id="ARBA00023284"/>
    </source>
</evidence>
<feature type="domain" description="Thioredoxin" evidence="10">
    <location>
        <begin position="11"/>
        <end position="211"/>
    </location>
</feature>
<dbReference type="InterPro" id="IPR050824">
    <property type="entry name" value="Thiol_disulfide_DsbA"/>
</dbReference>
<evidence type="ECO:0000256" key="8">
    <source>
        <dbReference type="PIRSR" id="PIRSR001488-1"/>
    </source>
</evidence>
<organism evidence="11 12">
    <name type="scientific">Alloalcanivorax marinus</name>
    <dbReference type="NCBI Taxonomy" id="1177169"/>
    <lineage>
        <taxon>Bacteria</taxon>
        <taxon>Pseudomonadati</taxon>
        <taxon>Pseudomonadota</taxon>
        <taxon>Gammaproteobacteria</taxon>
        <taxon>Oceanospirillales</taxon>
        <taxon>Alcanivoracaceae</taxon>
        <taxon>Alloalcanivorax</taxon>
    </lineage>
</organism>
<dbReference type="RefSeq" id="WP_204426593.1">
    <property type="nucleotide sequence ID" value="NZ_ARXL01000017.1"/>
</dbReference>
<dbReference type="InterPro" id="IPR013766">
    <property type="entry name" value="Thioredoxin_domain"/>
</dbReference>
<keyword evidence="4 7" id="KW-0574">Periplasm</keyword>
<dbReference type="AlphaFoldDB" id="A0A9Q3UMQ8"/>
<dbReference type="EMBL" id="JAJGNA010000022">
    <property type="protein sequence ID" value="MCC4309792.1"/>
    <property type="molecule type" value="Genomic_DNA"/>
</dbReference>
<evidence type="ECO:0000256" key="9">
    <source>
        <dbReference type="SAM" id="SignalP"/>
    </source>
</evidence>
<reference evidence="11" key="1">
    <citation type="submission" date="2021-10" db="EMBL/GenBank/DDBJ databases">
        <title>The diversity and Nitrogen Metabolism of Culturable Nitrate-Utilizing Bacteria Within the Oxygen Minimum Zone of the Changjiang (Yangtze River)Estuary.</title>
        <authorList>
            <person name="Zhang D."/>
            <person name="Zheng J."/>
            <person name="Liu S."/>
            <person name="He W."/>
        </authorList>
    </citation>
    <scope>NUCLEOTIDE SEQUENCE</scope>
    <source>
        <strain evidence="11">FXH-223</strain>
    </source>
</reference>
<dbReference type="SUPFAM" id="SSF52833">
    <property type="entry name" value="Thioredoxin-like"/>
    <property type="match status" value="1"/>
</dbReference>
<evidence type="ECO:0000256" key="7">
    <source>
        <dbReference type="PIRNR" id="PIRNR001488"/>
    </source>
</evidence>
<evidence type="ECO:0000256" key="2">
    <source>
        <dbReference type="ARBA" id="ARBA00005791"/>
    </source>
</evidence>
<name>A0A9Q3UMQ8_9GAMM</name>
<dbReference type="GO" id="GO:0042597">
    <property type="term" value="C:periplasmic space"/>
    <property type="evidence" value="ECO:0007669"/>
    <property type="project" value="UniProtKB-SubCell"/>
</dbReference>
<evidence type="ECO:0000256" key="3">
    <source>
        <dbReference type="ARBA" id="ARBA00022729"/>
    </source>
</evidence>
<accession>A0A9Q3UMQ8</accession>
<dbReference type="Proteomes" id="UP001108027">
    <property type="component" value="Unassembled WGS sequence"/>
</dbReference>
<evidence type="ECO:0000259" key="10">
    <source>
        <dbReference type="PROSITE" id="PS51352"/>
    </source>
</evidence>
<dbReference type="InterPro" id="IPR001853">
    <property type="entry name" value="DSBA-like_thioredoxin_dom"/>
</dbReference>
<gene>
    <name evidence="11" type="ORF">LL252_14555</name>
</gene>
<dbReference type="PROSITE" id="PS51352">
    <property type="entry name" value="THIOREDOXIN_2"/>
    <property type="match status" value="1"/>
</dbReference>
<evidence type="ECO:0000313" key="12">
    <source>
        <dbReference type="Proteomes" id="UP001108027"/>
    </source>
</evidence>
<evidence type="ECO:0000313" key="11">
    <source>
        <dbReference type="EMBL" id="MCC4309792.1"/>
    </source>
</evidence>
<dbReference type="PANTHER" id="PTHR35891:SF2">
    <property type="entry name" value="THIOL:DISULFIDE INTERCHANGE PROTEIN DSBA"/>
    <property type="match status" value="1"/>
</dbReference>
<dbReference type="PANTHER" id="PTHR35891">
    <property type="entry name" value="THIOL:DISULFIDE INTERCHANGE PROTEIN DSBA"/>
    <property type="match status" value="1"/>
</dbReference>
<protein>
    <recommendedName>
        <fullName evidence="7">Thiol:disulfide interchange protein</fullName>
    </recommendedName>
</protein>
<dbReference type="PIRSF" id="PIRSF001488">
    <property type="entry name" value="Tdi_protein"/>
    <property type="match status" value="1"/>
</dbReference>
<comment type="subcellular location">
    <subcellularLocation>
        <location evidence="1 7">Periplasm</location>
    </subcellularLocation>
</comment>